<organism evidence="2">
    <name type="scientific">marine sediment metagenome</name>
    <dbReference type="NCBI Taxonomy" id="412755"/>
    <lineage>
        <taxon>unclassified sequences</taxon>
        <taxon>metagenomes</taxon>
        <taxon>ecological metagenomes</taxon>
    </lineage>
</organism>
<dbReference type="EMBL" id="LAZR01065851">
    <property type="protein sequence ID" value="KKK54719.1"/>
    <property type="molecule type" value="Genomic_DNA"/>
</dbReference>
<proteinExistence type="predicted"/>
<dbReference type="Pfam" id="PF15919">
    <property type="entry name" value="HicB_lk_antitox"/>
    <property type="match status" value="1"/>
</dbReference>
<comment type="caution">
    <text evidence="2">The sequence shown here is derived from an EMBL/GenBank/DDBJ whole genome shotgun (WGS) entry which is preliminary data.</text>
</comment>
<name>A0A0F8YKL9_9ZZZZ</name>
<dbReference type="PANTHER" id="PTHR34504">
    <property type="entry name" value="ANTITOXIN HICB"/>
    <property type="match status" value="1"/>
</dbReference>
<dbReference type="SUPFAM" id="SSF143100">
    <property type="entry name" value="TTHA1013/TTHA0281-like"/>
    <property type="match status" value="1"/>
</dbReference>
<dbReference type="AlphaFoldDB" id="A0A0F8YKL9"/>
<dbReference type="InterPro" id="IPR035069">
    <property type="entry name" value="TTHA1013/TTHA0281-like"/>
</dbReference>
<dbReference type="InterPro" id="IPR051404">
    <property type="entry name" value="TA_system_antitoxin"/>
</dbReference>
<reference evidence="2" key="1">
    <citation type="journal article" date="2015" name="Nature">
        <title>Complex archaea that bridge the gap between prokaryotes and eukaryotes.</title>
        <authorList>
            <person name="Spang A."/>
            <person name="Saw J.H."/>
            <person name="Jorgensen S.L."/>
            <person name="Zaremba-Niedzwiedzka K."/>
            <person name="Martijn J."/>
            <person name="Lind A.E."/>
            <person name="van Eijk R."/>
            <person name="Schleper C."/>
            <person name="Guy L."/>
            <person name="Ettema T.J."/>
        </authorList>
    </citation>
    <scope>NUCLEOTIDE SEQUENCE</scope>
</reference>
<evidence type="ECO:0000259" key="1">
    <source>
        <dbReference type="Pfam" id="PF15919"/>
    </source>
</evidence>
<feature type="domain" description="HicB-like antitoxin of toxin-antitoxin system" evidence="1">
    <location>
        <begin position="3"/>
        <end position="65"/>
    </location>
</feature>
<dbReference type="PANTHER" id="PTHR34504:SF4">
    <property type="entry name" value="ANTITOXIN HICB"/>
    <property type="match status" value="1"/>
</dbReference>
<protein>
    <recommendedName>
        <fullName evidence="1">HicB-like antitoxin of toxin-antitoxin system domain-containing protein</fullName>
    </recommendedName>
</protein>
<dbReference type="Gene3D" id="3.30.160.250">
    <property type="match status" value="1"/>
</dbReference>
<dbReference type="InterPro" id="IPR031807">
    <property type="entry name" value="HicB-like"/>
</dbReference>
<gene>
    <name evidence="2" type="ORF">LCGC14_3081870</name>
</gene>
<sequence>MKFTITILRDEDGVYIAECPSIPGCVSQGKTEDEAMTNIRDAISECLAVRSELGMPLSVETREIEVSV</sequence>
<evidence type="ECO:0000313" key="2">
    <source>
        <dbReference type="EMBL" id="KKK54719.1"/>
    </source>
</evidence>
<accession>A0A0F8YKL9</accession>